<dbReference type="EMBL" id="JARRAG010000009">
    <property type="protein sequence ID" value="MDG3008515.1"/>
    <property type="molecule type" value="Genomic_DNA"/>
</dbReference>
<reference evidence="1 2" key="1">
    <citation type="submission" date="2023-03" db="EMBL/GenBank/DDBJ databases">
        <title>Paludisphaera mucosa sp. nov. a novel planctomycete from northern fen.</title>
        <authorList>
            <person name="Ivanova A."/>
        </authorList>
    </citation>
    <scope>NUCLEOTIDE SEQUENCE [LARGE SCALE GENOMIC DNA]</scope>
    <source>
        <strain evidence="1 2">Pla2</strain>
    </source>
</reference>
<accession>A0ABT6FMA6</accession>
<name>A0ABT6FMA6_9BACT</name>
<gene>
    <name evidence="1" type="ORF">PZE19_32520</name>
</gene>
<evidence type="ECO:0000313" key="1">
    <source>
        <dbReference type="EMBL" id="MDG3008515.1"/>
    </source>
</evidence>
<sequence>MAQDILTRGVVADYRTPTTATELAHAFQVFMLDTFGLGLSGGLRRRGGVFDVDLEHGNVTILFVPTRDAPEADRLLDGLPATPETEA</sequence>
<keyword evidence="2" id="KW-1185">Reference proteome</keyword>
<dbReference type="Proteomes" id="UP001216907">
    <property type="component" value="Unassembled WGS sequence"/>
</dbReference>
<evidence type="ECO:0000313" key="2">
    <source>
        <dbReference type="Proteomes" id="UP001216907"/>
    </source>
</evidence>
<protein>
    <submittedName>
        <fullName evidence="1">Uncharacterized protein</fullName>
    </submittedName>
</protein>
<proteinExistence type="predicted"/>
<comment type="caution">
    <text evidence="1">The sequence shown here is derived from an EMBL/GenBank/DDBJ whole genome shotgun (WGS) entry which is preliminary data.</text>
</comment>
<dbReference type="RefSeq" id="WP_277864834.1">
    <property type="nucleotide sequence ID" value="NZ_JARRAG010000009.1"/>
</dbReference>
<organism evidence="1 2">
    <name type="scientific">Paludisphaera mucosa</name>
    <dbReference type="NCBI Taxonomy" id="3030827"/>
    <lineage>
        <taxon>Bacteria</taxon>
        <taxon>Pseudomonadati</taxon>
        <taxon>Planctomycetota</taxon>
        <taxon>Planctomycetia</taxon>
        <taxon>Isosphaerales</taxon>
        <taxon>Isosphaeraceae</taxon>
        <taxon>Paludisphaera</taxon>
    </lineage>
</organism>